<dbReference type="GO" id="GO:0098719">
    <property type="term" value="P:sodium ion import across plasma membrane"/>
    <property type="evidence" value="ECO:0007669"/>
    <property type="project" value="TreeGrafter"/>
</dbReference>
<dbReference type="NCBIfam" id="TIGR00831">
    <property type="entry name" value="a_cpa1"/>
    <property type="match status" value="1"/>
</dbReference>
<dbReference type="Gene3D" id="6.10.140.1330">
    <property type="match status" value="1"/>
</dbReference>
<keyword evidence="8 12" id="KW-0915">Sodium</keyword>
<keyword evidence="9 12" id="KW-0406">Ion transport</keyword>
<dbReference type="GO" id="GO:0015385">
    <property type="term" value="F:sodium:proton antiporter activity"/>
    <property type="evidence" value="ECO:0007669"/>
    <property type="project" value="InterPro"/>
</dbReference>
<sequence>MEIFFTILILTLAVSVSGVITRILPFQMPLPLMQIVLGALLAWPRFGLHVDFNPELFLLLFIPPLLFSDGWKTPMREFLRHGGEIVILALVLVIITVVGIGYLIHWMIPDMPLVAALALAAVLSPTDAVALSGIVGEGRISKKLMDILQGEALMNDASGLVSLKFAISVAMGTMVFSVSGASIEFIKVSMGGLLTGIAVTWGYSKSLRFITHWSGGDPATQTILLLLLPFAAYLVAEHVGVSGILSSVASGMTIGQSGIIRNAPLAMRLRGNSVWTMLEFVFNGMVFIMLGLQLPDILSTSISQAAMDPTTKTWMLFVYVILIYFALMILRFGWLWLMKNISLYCMTKRPMVFSEYSIREILIASFAGVRGAITLAGVLSIPLFLRDGSAFPFRYQLVFIATGVILFSLLCGVIVLPWLLQGIIVSDKLLQRKEERMARAIAAEVAIESLYKLEERLMHSQEENIDSQIINEVSARVIGNLRRRIDGNNDVNSMLTEELERRMRLNALRAERGEYYHLRAQQKISNETLTKLLRDLDFLEALLAENE</sequence>
<gene>
    <name evidence="14" type="ORF">M9394_01730</name>
</gene>
<comment type="function">
    <text evidence="12">Na(+)/H(+) antiporter that extrudes sodium in exchange for external protons.</text>
</comment>
<dbReference type="InterPro" id="IPR018422">
    <property type="entry name" value="Cation/H_exchanger_CPA1"/>
</dbReference>
<feature type="transmembrane region" description="Helical" evidence="12">
    <location>
        <begin position="272"/>
        <end position="294"/>
    </location>
</feature>
<feature type="transmembrane region" description="Helical" evidence="12">
    <location>
        <begin position="185"/>
        <end position="203"/>
    </location>
</feature>
<dbReference type="Pfam" id="PF00999">
    <property type="entry name" value="Na_H_Exchanger"/>
    <property type="match status" value="1"/>
</dbReference>
<dbReference type="GO" id="GO:0015386">
    <property type="term" value="F:potassium:proton antiporter activity"/>
    <property type="evidence" value="ECO:0007669"/>
    <property type="project" value="TreeGrafter"/>
</dbReference>
<comment type="similarity">
    <text evidence="12">Belongs to the monovalent cation:proton antiporter 1 (CPA1) transporter (TC 2.A.36) family.</text>
</comment>
<keyword evidence="3 12" id="KW-0050">Antiport</keyword>
<dbReference type="PANTHER" id="PTHR10110:SF86">
    <property type="entry name" value="SODIUM_HYDROGEN EXCHANGER 7"/>
    <property type="match status" value="1"/>
</dbReference>
<keyword evidence="5 12" id="KW-0997">Cell inner membrane</keyword>
<accession>A0AAE9I6E5</accession>
<evidence type="ECO:0000256" key="3">
    <source>
        <dbReference type="ARBA" id="ARBA00022449"/>
    </source>
</evidence>
<proteinExistence type="inferred from homology"/>
<protein>
    <submittedName>
        <fullName evidence="14">Na+/H+ antiporter</fullName>
    </submittedName>
</protein>
<name>A0AAE9I6E5_9ENTR</name>
<evidence type="ECO:0000256" key="12">
    <source>
        <dbReference type="RuleBase" id="RU366002"/>
    </source>
</evidence>
<feature type="transmembrane region" description="Helical" evidence="12">
    <location>
        <begin position="314"/>
        <end position="337"/>
    </location>
</feature>
<feature type="transmembrane region" description="Helical" evidence="12">
    <location>
        <begin position="114"/>
        <end position="136"/>
    </location>
</feature>
<keyword evidence="7 12" id="KW-1133">Transmembrane helix</keyword>
<evidence type="ECO:0000256" key="4">
    <source>
        <dbReference type="ARBA" id="ARBA00022475"/>
    </source>
</evidence>
<evidence type="ECO:0000256" key="2">
    <source>
        <dbReference type="ARBA" id="ARBA00022448"/>
    </source>
</evidence>
<dbReference type="EMBL" id="CP097751">
    <property type="protein sequence ID" value="URJ27283.1"/>
    <property type="molecule type" value="Genomic_DNA"/>
</dbReference>
<dbReference type="GO" id="GO:0051453">
    <property type="term" value="P:regulation of intracellular pH"/>
    <property type="evidence" value="ECO:0007669"/>
    <property type="project" value="TreeGrafter"/>
</dbReference>
<evidence type="ECO:0000313" key="15">
    <source>
        <dbReference type="Proteomes" id="UP001056323"/>
    </source>
</evidence>
<feature type="transmembrane region" description="Helical" evidence="12">
    <location>
        <begin position="397"/>
        <end position="420"/>
    </location>
</feature>
<feature type="transmembrane region" description="Helical" evidence="12">
    <location>
        <begin position="358"/>
        <end position="385"/>
    </location>
</feature>
<dbReference type="PANTHER" id="PTHR10110">
    <property type="entry name" value="SODIUM/HYDROGEN EXCHANGER"/>
    <property type="match status" value="1"/>
</dbReference>
<evidence type="ECO:0000256" key="8">
    <source>
        <dbReference type="ARBA" id="ARBA00023053"/>
    </source>
</evidence>
<keyword evidence="4" id="KW-1003">Cell membrane</keyword>
<dbReference type="InterPro" id="IPR006153">
    <property type="entry name" value="Cation/H_exchanger_TM"/>
</dbReference>
<evidence type="ECO:0000256" key="1">
    <source>
        <dbReference type="ARBA" id="ARBA00004651"/>
    </source>
</evidence>
<evidence type="ECO:0000259" key="13">
    <source>
        <dbReference type="Pfam" id="PF00999"/>
    </source>
</evidence>
<dbReference type="GO" id="GO:0005886">
    <property type="term" value="C:plasma membrane"/>
    <property type="evidence" value="ECO:0007669"/>
    <property type="project" value="UniProtKB-SubCell"/>
</dbReference>
<keyword evidence="10 12" id="KW-0472">Membrane</keyword>
<evidence type="ECO:0000256" key="11">
    <source>
        <dbReference type="ARBA" id="ARBA00023201"/>
    </source>
</evidence>
<evidence type="ECO:0000313" key="14">
    <source>
        <dbReference type="EMBL" id="URJ27283.1"/>
    </source>
</evidence>
<keyword evidence="6 12" id="KW-0812">Transmembrane</keyword>
<reference evidence="14" key="1">
    <citation type="submission" date="2022-05" db="EMBL/GenBank/DDBJ databases">
        <title>Impact of host demography and evolutionary history on endosymbiont molecular evolution: a test in carpenter ants (Genus Camponotus) and their Blochmannia endosymbionts.</title>
        <authorList>
            <person name="Manthey J.D."/>
            <person name="Giron J.C."/>
            <person name="Hruska J.P."/>
        </authorList>
    </citation>
    <scope>NUCLEOTIDE SEQUENCE</scope>
    <source>
        <strain evidence="14">C-049</strain>
    </source>
</reference>
<evidence type="ECO:0000256" key="5">
    <source>
        <dbReference type="ARBA" id="ARBA00022519"/>
    </source>
</evidence>
<evidence type="ECO:0000256" key="7">
    <source>
        <dbReference type="ARBA" id="ARBA00022989"/>
    </source>
</evidence>
<dbReference type="AlphaFoldDB" id="A0AAE9I6E5"/>
<dbReference type="Proteomes" id="UP001056323">
    <property type="component" value="Chromosome"/>
</dbReference>
<feature type="transmembrane region" description="Helical" evidence="12">
    <location>
        <begin position="85"/>
        <end position="108"/>
    </location>
</feature>
<feature type="transmembrane region" description="Helical" evidence="12">
    <location>
        <begin position="215"/>
        <end position="235"/>
    </location>
</feature>
<dbReference type="InterPro" id="IPR004705">
    <property type="entry name" value="Cation/H_exchanger_CPA1_bac"/>
</dbReference>
<dbReference type="RefSeq" id="WP_250249771.1">
    <property type="nucleotide sequence ID" value="NZ_CP097751.1"/>
</dbReference>
<evidence type="ECO:0000256" key="10">
    <source>
        <dbReference type="ARBA" id="ARBA00023136"/>
    </source>
</evidence>
<evidence type="ECO:0000256" key="9">
    <source>
        <dbReference type="ARBA" id="ARBA00023065"/>
    </source>
</evidence>
<comment type="caution">
    <text evidence="12">Lacks conserved residue(s) required for the propagation of feature annotation.</text>
</comment>
<keyword evidence="11 12" id="KW-0739">Sodium transport</keyword>
<evidence type="ECO:0000256" key="6">
    <source>
        <dbReference type="ARBA" id="ARBA00022692"/>
    </source>
</evidence>
<organism evidence="14 15">
    <name type="scientific">Candidatus Blochmanniella camponoti</name>
    <dbReference type="NCBI Taxonomy" id="108080"/>
    <lineage>
        <taxon>Bacteria</taxon>
        <taxon>Pseudomonadati</taxon>
        <taxon>Pseudomonadota</taxon>
        <taxon>Gammaproteobacteria</taxon>
        <taxon>Enterobacterales</taxon>
        <taxon>Enterobacteriaceae</taxon>
        <taxon>ant endosymbionts</taxon>
        <taxon>Candidatus Blochmanniella</taxon>
    </lineage>
</organism>
<keyword evidence="2 12" id="KW-0813">Transport</keyword>
<comment type="subcellular location">
    <subcellularLocation>
        <location evidence="12">Cell inner membrane</location>
        <topology evidence="12">Multi-pass membrane protein</topology>
    </subcellularLocation>
    <subcellularLocation>
        <location evidence="1">Cell membrane</location>
        <topology evidence="1">Multi-pass membrane protein</topology>
    </subcellularLocation>
</comment>
<dbReference type="KEGG" id="bhb:M9394_01730"/>
<feature type="domain" description="Cation/H+ exchanger transmembrane" evidence="13">
    <location>
        <begin position="15"/>
        <end position="421"/>
    </location>
</feature>